<proteinExistence type="predicted"/>
<sequence length="88" mass="9483">MSEPIPTPTGTTVINLTINGDLQFSFDSLTIINNFSPTARDSKPIPSNNPQETNSVPPEVQKGPEGHDHDDLSQKSDSQCDWLFGGAS</sequence>
<evidence type="ECO:0000313" key="2">
    <source>
        <dbReference type="EMBL" id="RKU43191.1"/>
    </source>
</evidence>
<dbReference type="EMBL" id="QVQW01000046">
    <property type="protein sequence ID" value="RKU43191.1"/>
    <property type="molecule type" value="Genomic_DNA"/>
</dbReference>
<comment type="caution">
    <text evidence="2">The sequence shown here is derived from an EMBL/GenBank/DDBJ whole genome shotgun (WGS) entry which is preliminary data.</text>
</comment>
<evidence type="ECO:0000313" key="3">
    <source>
        <dbReference type="Proteomes" id="UP000275385"/>
    </source>
</evidence>
<keyword evidence="3" id="KW-1185">Reference proteome</keyword>
<evidence type="ECO:0000256" key="1">
    <source>
        <dbReference type="SAM" id="MobiDB-lite"/>
    </source>
</evidence>
<feature type="compositionally biased region" description="Polar residues" evidence="1">
    <location>
        <begin position="36"/>
        <end position="56"/>
    </location>
</feature>
<organism evidence="2 3">
    <name type="scientific">Coniochaeta pulveracea</name>
    <dbReference type="NCBI Taxonomy" id="177199"/>
    <lineage>
        <taxon>Eukaryota</taxon>
        <taxon>Fungi</taxon>
        <taxon>Dikarya</taxon>
        <taxon>Ascomycota</taxon>
        <taxon>Pezizomycotina</taxon>
        <taxon>Sordariomycetes</taxon>
        <taxon>Sordariomycetidae</taxon>
        <taxon>Coniochaetales</taxon>
        <taxon>Coniochaetaceae</taxon>
        <taxon>Coniochaeta</taxon>
    </lineage>
</organism>
<accession>A0A420Y5N1</accession>
<dbReference type="Proteomes" id="UP000275385">
    <property type="component" value="Unassembled WGS sequence"/>
</dbReference>
<reference evidence="2 3" key="1">
    <citation type="submission" date="2018-08" db="EMBL/GenBank/DDBJ databases">
        <title>Draft genome of the lignicolous fungus Coniochaeta pulveracea.</title>
        <authorList>
            <person name="Borstlap C.J."/>
            <person name="De Witt R.N."/>
            <person name="Botha A."/>
            <person name="Volschenk H."/>
        </authorList>
    </citation>
    <scope>NUCLEOTIDE SEQUENCE [LARGE SCALE GENOMIC DNA]</scope>
    <source>
        <strain evidence="2 3">CAB683</strain>
    </source>
</reference>
<dbReference type="AlphaFoldDB" id="A0A420Y5N1"/>
<gene>
    <name evidence="2" type="ORF">DL546_005332</name>
</gene>
<feature type="region of interest" description="Disordered" evidence="1">
    <location>
        <begin position="36"/>
        <end position="88"/>
    </location>
</feature>
<feature type="compositionally biased region" description="Basic and acidic residues" evidence="1">
    <location>
        <begin position="62"/>
        <end position="74"/>
    </location>
</feature>
<protein>
    <submittedName>
        <fullName evidence="2">Uncharacterized protein</fullName>
    </submittedName>
</protein>
<name>A0A420Y5N1_9PEZI</name>